<feature type="compositionally biased region" description="Polar residues" evidence="1">
    <location>
        <begin position="322"/>
        <end position="340"/>
    </location>
</feature>
<organism evidence="2 3">
    <name type="scientific">Phytophthora oleae</name>
    <dbReference type="NCBI Taxonomy" id="2107226"/>
    <lineage>
        <taxon>Eukaryota</taxon>
        <taxon>Sar</taxon>
        <taxon>Stramenopiles</taxon>
        <taxon>Oomycota</taxon>
        <taxon>Peronosporomycetes</taxon>
        <taxon>Peronosporales</taxon>
        <taxon>Peronosporaceae</taxon>
        <taxon>Phytophthora</taxon>
    </lineage>
</organism>
<protein>
    <submittedName>
        <fullName evidence="2">Uncharacterized protein</fullName>
    </submittedName>
</protein>
<feature type="region of interest" description="Disordered" evidence="1">
    <location>
        <begin position="296"/>
        <end position="342"/>
    </location>
</feature>
<evidence type="ECO:0000313" key="2">
    <source>
        <dbReference type="EMBL" id="KAL3673572.1"/>
    </source>
</evidence>
<sequence length="780" mass="88177">MLVRPRGWGDEDVLALLMLFRKHLMYYVYTSDGRFADVMRAELPDKEAAEILQMVRGLMEQFGLQFSTKNFRTDVIVANGYEVFVYEHIYESIRLLPENKAGGVWLPDELSRFLQKAKQYRDRFTDTQEKYFKQVQLWGKSIAETKSKFYALRELFMREKHHSRRKFSTEFECNLRTKTIVAATPSGKPKMWSSEEMESLVDFLVRITAQIQKSGCSELVDRVAETLHRTDGSCVNKLVDMKDKFLNKSTTVRAANIPDTIFDPASEAYKIFNADWKDHNDPYALGYIAMRARSHKLSAERRRKQRSKGIWSHRPKLRSVTKAASGTSSAPSQTNMSASAQPVADELHNQVHIAAPQTPPRQRTPANTLPANDYAAFVRDIAEQCQWAEKLVHSVLHCMQLSIELYRSNKLVDFFYQIASLTPGATFQDLFAHAQHILTQFEQRFGTLDGFENLALTADNNLPVATSDQETKEQDNPLNYEANEVSVATCTSAQSSPREKEETHSRSSEEGVADEDECDSDQFPVQSPGQQVSFTNKEDAVAGGDEGGHEHSSPIDSPSRTVLADNNHSVVDEDEQEHENSPLLESPSPTQTPQTPQTGNEDAADERSSSSTGKLSSPEGNWGDADGSDNESVGSSDNAWSSSSNDSDAKDTDRHAKDNPNPLNSNKPSKRGKDEQYGKSFDLAKKRRLDAKVPAIEDREDDDDDQSEEMDDDQLAEEDSMSSDGELEETPHPLQSILDSLDAHMADLHRKQRILIERKEDREFREPQHQYVDQEYSFFN</sequence>
<evidence type="ECO:0000256" key="1">
    <source>
        <dbReference type="SAM" id="MobiDB-lite"/>
    </source>
</evidence>
<feature type="compositionally biased region" description="Acidic residues" evidence="1">
    <location>
        <begin position="698"/>
        <end position="728"/>
    </location>
</feature>
<feature type="compositionally biased region" description="Polar residues" evidence="1">
    <location>
        <begin position="609"/>
        <end position="619"/>
    </location>
</feature>
<feature type="compositionally biased region" description="Basic residues" evidence="1">
    <location>
        <begin position="296"/>
        <end position="319"/>
    </location>
</feature>
<accession>A0ABD3G4M9</accession>
<dbReference type="AlphaFoldDB" id="A0ABD3G4M9"/>
<name>A0ABD3G4M9_9STRA</name>
<feature type="compositionally biased region" description="Polar residues" evidence="1">
    <location>
        <begin position="523"/>
        <end position="535"/>
    </location>
</feature>
<keyword evidence="3" id="KW-1185">Reference proteome</keyword>
<feature type="compositionally biased region" description="Low complexity" evidence="1">
    <location>
        <begin position="635"/>
        <end position="646"/>
    </location>
</feature>
<feature type="compositionally biased region" description="Basic and acidic residues" evidence="1">
    <location>
        <begin position="536"/>
        <end position="553"/>
    </location>
</feature>
<dbReference type="Proteomes" id="UP001632037">
    <property type="component" value="Unassembled WGS sequence"/>
</dbReference>
<feature type="compositionally biased region" description="Basic and acidic residues" evidence="1">
    <location>
        <begin position="647"/>
        <end position="658"/>
    </location>
</feature>
<dbReference type="EMBL" id="JBIMZQ010000002">
    <property type="protein sequence ID" value="KAL3673572.1"/>
    <property type="molecule type" value="Genomic_DNA"/>
</dbReference>
<feature type="region of interest" description="Disordered" evidence="1">
    <location>
        <begin position="489"/>
        <end position="741"/>
    </location>
</feature>
<proteinExistence type="predicted"/>
<feature type="compositionally biased region" description="Basic and acidic residues" evidence="1">
    <location>
        <begin position="497"/>
        <end position="509"/>
    </location>
</feature>
<feature type="compositionally biased region" description="Low complexity" evidence="1">
    <location>
        <begin position="586"/>
        <end position="598"/>
    </location>
</feature>
<comment type="caution">
    <text evidence="2">The sequence shown here is derived from an EMBL/GenBank/DDBJ whole genome shotgun (WGS) entry which is preliminary data.</text>
</comment>
<gene>
    <name evidence="2" type="ORF">V7S43_001276</name>
</gene>
<feature type="compositionally biased region" description="Polar residues" evidence="1">
    <location>
        <begin position="554"/>
        <end position="569"/>
    </location>
</feature>
<feature type="compositionally biased region" description="Acidic residues" evidence="1">
    <location>
        <begin position="511"/>
        <end position="520"/>
    </location>
</feature>
<evidence type="ECO:0000313" key="3">
    <source>
        <dbReference type="Proteomes" id="UP001632037"/>
    </source>
</evidence>
<reference evidence="2 3" key="1">
    <citation type="submission" date="2024-09" db="EMBL/GenBank/DDBJ databases">
        <title>Genome sequencing and assembly of Phytophthora oleae, isolate VK10A, causative agent of rot of olive drupes.</title>
        <authorList>
            <person name="Conti Taguali S."/>
            <person name="Riolo M."/>
            <person name="La Spada F."/>
            <person name="Cacciola S.O."/>
            <person name="Dionisio G."/>
        </authorList>
    </citation>
    <scope>NUCLEOTIDE SEQUENCE [LARGE SCALE GENOMIC DNA]</scope>
    <source>
        <strain evidence="2 3">VK10A</strain>
    </source>
</reference>